<reference evidence="1 2" key="1">
    <citation type="submission" date="2023-09" db="EMBL/GenBank/DDBJ databases">
        <authorList>
            <person name="Rey-Velasco X."/>
        </authorList>
    </citation>
    <scope>NUCLEOTIDE SEQUENCE [LARGE SCALE GENOMIC DNA]</scope>
    <source>
        <strain evidence="1 2">F394</strain>
    </source>
</reference>
<dbReference type="RefSeq" id="WP_311665528.1">
    <property type="nucleotide sequence ID" value="NZ_JAVRHT010000048.1"/>
</dbReference>
<proteinExistence type="predicted"/>
<evidence type="ECO:0000313" key="2">
    <source>
        <dbReference type="Proteomes" id="UP001267426"/>
    </source>
</evidence>
<dbReference type="EMBL" id="JAVRHT010000048">
    <property type="protein sequence ID" value="MDT0633036.1"/>
    <property type="molecule type" value="Genomic_DNA"/>
</dbReference>
<sequence length="96" mass="10658">MGPAPDTFPNPRPPYRLELLPVVPPFYRRARANEVAAGELVYYGPAPAFYGIGEVLGRTEKHVLVDFRGTGQLGVHQETLEPQYVMPIPDDRVGLI</sequence>
<protein>
    <submittedName>
        <fullName evidence="1">Uncharacterized protein</fullName>
    </submittedName>
</protein>
<dbReference type="Proteomes" id="UP001267426">
    <property type="component" value="Unassembled WGS sequence"/>
</dbReference>
<gene>
    <name evidence="1" type="ORF">RM540_14865</name>
</gene>
<organism evidence="1 2">
    <name type="scientific">Rubrivirga litoralis</name>
    <dbReference type="NCBI Taxonomy" id="3075598"/>
    <lineage>
        <taxon>Bacteria</taxon>
        <taxon>Pseudomonadati</taxon>
        <taxon>Rhodothermota</taxon>
        <taxon>Rhodothermia</taxon>
        <taxon>Rhodothermales</taxon>
        <taxon>Rubricoccaceae</taxon>
        <taxon>Rubrivirga</taxon>
    </lineage>
</organism>
<name>A0ABU3BV55_9BACT</name>
<evidence type="ECO:0000313" key="1">
    <source>
        <dbReference type="EMBL" id="MDT0633036.1"/>
    </source>
</evidence>
<comment type="caution">
    <text evidence="1">The sequence shown here is derived from an EMBL/GenBank/DDBJ whole genome shotgun (WGS) entry which is preliminary data.</text>
</comment>
<accession>A0ABU3BV55</accession>
<keyword evidence="2" id="KW-1185">Reference proteome</keyword>